<name>A0A5M5PZ38_BACFG</name>
<dbReference type="Pfam" id="PF18889">
    <property type="entry name" value="Beta_helix_3"/>
    <property type="match status" value="3"/>
</dbReference>
<proteinExistence type="predicted"/>
<reference evidence="2 3" key="1">
    <citation type="journal article" date="2019" name="Nat. Med.">
        <title>A library of human gut bacterial isolates paired with longitudinal multiomics data enables mechanistic microbiome research.</title>
        <authorList>
            <person name="Poyet M."/>
            <person name="Groussin M."/>
            <person name="Gibbons S.M."/>
            <person name="Avila-Pacheco J."/>
            <person name="Jiang X."/>
            <person name="Kearney S.M."/>
            <person name="Perrotta A.R."/>
            <person name="Berdy B."/>
            <person name="Zhao S."/>
            <person name="Lieberman T.D."/>
            <person name="Swanson P.K."/>
            <person name="Smith M."/>
            <person name="Roesemann S."/>
            <person name="Alexander J.E."/>
            <person name="Rich S.A."/>
            <person name="Livny J."/>
            <person name="Vlamakis H."/>
            <person name="Clish C."/>
            <person name="Bullock K."/>
            <person name="Deik A."/>
            <person name="Scott J."/>
            <person name="Pierce K.A."/>
            <person name="Xavier R.J."/>
            <person name="Alm E.J."/>
        </authorList>
    </citation>
    <scope>NUCLEOTIDE SEQUENCE [LARGE SCALE GENOMIC DNA]</scope>
    <source>
        <strain evidence="2 3">BIOML-A106</strain>
    </source>
</reference>
<accession>A0A5M5PZ38</accession>
<comment type="caution">
    <text evidence="2">The sequence shown here is derived from an EMBL/GenBank/DDBJ whole genome shotgun (WGS) entry which is preliminary data.</text>
</comment>
<dbReference type="PROSITE" id="PS51257">
    <property type="entry name" value="PROKAR_LIPOPROTEIN"/>
    <property type="match status" value="1"/>
</dbReference>
<dbReference type="Pfam" id="PF13149">
    <property type="entry name" value="Mfa_like_1"/>
    <property type="match status" value="1"/>
</dbReference>
<dbReference type="Proteomes" id="UP000479773">
    <property type="component" value="Unassembled WGS sequence"/>
</dbReference>
<keyword evidence="1" id="KW-0732">Signal</keyword>
<dbReference type="EMBL" id="VWEQ01000001">
    <property type="protein sequence ID" value="KAA4756282.1"/>
    <property type="molecule type" value="Genomic_DNA"/>
</dbReference>
<evidence type="ECO:0000313" key="3">
    <source>
        <dbReference type="Proteomes" id="UP000479773"/>
    </source>
</evidence>
<organism evidence="2 3">
    <name type="scientific">Bacteroides fragilis</name>
    <dbReference type="NCBI Taxonomy" id="817"/>
    <lineage>
        <taxon>Bacteria</taxon>
        <taxon>Pseudomonadati</taxon>
        <taxon>Bacteroidota</taxon>
        <taxon>Bacteroidia</taxon>
        <taxon>Bacteroidales</taxon>
        <taxon>Bacteroidaceae</taxon>
        <taxon>Bacteroides</taxon>
    </lineage>
</organism>
<sequence length="544" mass="56081">MNRLRLIKTAYTALAALMLAACASDELTDGTVQDLPEGMYPLQIAGVSITAESNAEPWGADTPQTRMAENTTDGRYSSAWENGDKIKVQIGDVTPGTYTYQSSGLTVAAGDAYAYWASKADNQTIRAWYTSSGNETVDLSDQTKGLAYVVTARTTANFNTEVSLTFSHALAKVRVELTGEIASLVDNVSIKSYTTCALSQGTWSNGANVGEIKMYKVADKVFEANVYPGYQIQEVKANNGAWSKLSTAVTPEAAKIYKMGIGVTGKSITLSTETEEVCTVESGKCLIIDGGRKEQSKKIVIQDNAKVMLKNVKLAAPTDEGYTIEINGSATLLLSGTNEINGATKGCPLVVKEGTLTINGTDTDKLTLTGGTDNNAGCLGLREGASLIINGGHIVATSHAENGSGIGSYWTRLLIPFPTCGSITINGGKIEATGGSQSAGIGAGDQCKCGDIIITGGTITATGGSESGAGIGSGGSGEYSSECGNITISGENTVVTAAASGTDCDKIGIGGKGGRGGICGTVTIKAGATVNSTKYASDHIGRIE</sequence>
<feature type="chain" id="PRO_5030134156" evidence="1">
    <location>
        <begin position="24"/>
        <end position="544"/>
    </location>
</feature>
<dbReference type="InterPro" id="IPR025049">
    <property type="entry name" value="Mfa-like_1"/>
</dbReference>
<dbReference type="AlphaFoldDB" id="A0A5M5PZ38"/>
<evidence type="ECO:0000256" key="1">
    <source>
        <dbReference type="SAM" id="SignalP"/>
    </source>
</evidence>
<feature type="signal peptide" evidence="1">
    <location>
        <begin position="1"/>
        <end position="23"/>
    </location>
</feature>
<gene>
    <name evidence="2" type="ORF">F3B44_00575</name>
</gene>
<evidence type="ECO:0000313" key="2">
    <source>
        <dbReference type="EMBL" id="KAA4756282.1"/>
    </source>
</evidence>
<protein>
    <submittedName>
        <fullName evidence="2">Fimbrillin family protein</fullName>
    </submittedName>
</protein>